<feature type="domain" description="Response regulatory" evidence="2">
    <location>
        <begin position="5"/>
        <end position="120"/>
    </location>
</feature>
<feature type="modified residue" description="4-aspartylphosphate" evidence="1">
    <location>
        <position position="54"/>
    </location>
</feature>
<keyword evidence="5" id="KW-1185">Reference proteome</keyword>
<dbReference type="SMART" id="SM00052">
    <property type="entry name" value="EAL"/>
    <property type="match status" value="1"/>
</dbReference>
<organism evidence="4 5">
    <name type="scientific">Vibrio zhugei</name>
    <dbReference type="NCBI Taxonomy" id="2479546"/>
    <lineage>
        <taxon>Bacteria</taxon>
        <taxon>Pseudomonadati</taxon>
        <taxon>Pseudomonadota</taxon>
        <taxon>Gammaproteobacteria</taxon>
        <taxon>Vibrionales</taxon>
        <taxon>Vibrionaceae</taxon>
        <taxon>Vibrio</taxon>
    </lineage>
</organism>
<dbReference type="SUPFAM" id="SSF141868">
    <property type="entry name" value="EAL domain-like"/>
    <property type="match status" value="1"/>
</dbReference>
<evidence type="ECO:0000313" key="5">
    <source>
        <dbReference type="Proteomes" id="UP001595384"/>
    </source>
</evidence>
<dbReference type="SUPFAM" id="SSF55073">
    <property type="entry name" value="Nucleotide cyclase"/>
    <property type="match status" value="1"/>
</dbReference>
<dbReference type="RefSeq" id="WP_123014389.1">
    <property type="nucleotide sequence ID" value="NZ_AP024912.1"/>
</dbReference>
<dbReference type="Proteomes" id="UP001595384">
    <property type="component" value="Unassembled WGS sequence"/>
</dbReference>
<dbReference type="PANTHER" id="PTHR33121">
    <property type="entry name" value="CYCLIC DI-GMP PHOSPHODIESTERASE PDEF"/>
    <property type="match status" value="1"/>
</dbReference>
<comment type="caution">
    <text evidence="4">The sequence shown here is derived from an EMBL/GenBank/DDBJ whole genome shotgun (WGS) entry which is preliminary data.</text>
</comment>
<dbReference type="InterPro" id="IPR035919">
    <property type="entry name" value="EAL_sf"/>
</dbReference>
<dbReference type="InterPro" id="IPR011006">
    <property type="entry name" value="CheY-like_superfamily"/>
</dbReference>
<dbReference type="Gene3D" id="3.40.50.2300">
    <property type="match status" value="1"/>
</dbReference>
<dbReference type="Gene3D" id="3.20.20.450">
    <property type="entry name" value="EAL domain"/>
    <property type="match status" value="1"/>
</dbReference>
<dbReference type="CDD" id="cd17569">
    <property type="entry name" value="REC_HupR-like"/>
    <property type="match status" value="1"/>
</dbReference>
<sequence length="546" mass="62356">MYYEKILLVDDELPILKSLIRTLRMEFAEIYSTTHVDEAIEIVKQHRISLVISDFRMPKMNGVELLMKLKAINPQLSTIMLSGQAELSDVSRALNVGALHKFITKPWDSVELIKEIHHALESQADFAHQDILTQCQLPNRLNEQLQKLSDAQHSLPMLLLTIDLRNTATLNTTYGVTAVNTVIEEVAAQLKQHIALDIYRDEDKFFIVLDCAPESVDLLTDVLSQIHLAWQNFAKPDSPYGFNLYISEFKSWDSLSSEAVNERKCYLDKIGDSPYFWQGQEHETQSELKHLVHLLLNEDAQPFVAFFQPQINVETNTIDGCEALVRRQNEFGSYEAPMTFIPLLTKYNFIDDMTLSIFQQSIAMINWLEEKGRTDIRCAINVVSSQVEKGLIHRFLERFAGENAKALLRLDIEMTDTQLIQSYEKTRAEMKRLSEFGVRLSIDDFGTGFSGFEMISELPFDVLKVDGRFIRALGQSAADNAIFHSIVESANSLNMGVIAECVEDETQLEILREHGCQHVQGYLFSPPLSKEAFIKYVKDYQPQESK</sequence>
<evidence type="ECO:0000256" key="1">
    <source>
        <dbReference type="PROSITE-ProRule" id="PRU00169"/>
    </source>
</evidence>
<evidence type="ECO:0000259" key="2">
    <source>
        <dbReference type="PROSITE" id="PS50110"/>
    </source>
</evidence>
<dbReference type="Pfam" id="PF00990">
    <property type="entry name" value="GGDEF"/>
    <property type="match status" value="1"/>
</dbReference>
<dbReference type="InterPro" id="IPR043128">
    <property type="entry name" value="Rev_trsase/Diguanyl_cyclase"/>
</dbReference>
<dbReference type="InterPro" id="IPR000160">
    <property type="entry name" value="GGDEF_dom"/>
</dbReference>
<evidence type="ECO:0000259" key="3">
    <source>
        <dbReference type="PROSITE" id="PS50883"/>
    </source>
</evidence>
<gene>
    <name evidence="4" type="ORF">ACFODT_00215</name>
</gene>
<dbReference type="PANTHER" id="PTHR33121:SF79">
    <property type="entry name" value="CYCLIC DI-GMP PHOSPHODIESTERASE PDED-RELATED"/>
    <property type="match status" value="1"/>
</dbReference>
<dbReference type="PROSITE" id="PS50883">
    <property type="entry name" value="EAL"/>
    <property type="match status" value="1"/>
</dbReference>
<dbReference type="Pfam" id="PF00072">
    <property type="entry name" value="Response_reg"/>
    <property type="match status" value="1"/>
</dbReference>
<dbReference type="InterPro" id="IPR029787">
    <property type="entry name" value="Nucleotide_cyclase"/>
</dbReference>
<dbReference type="PROSITE" id="PS50110">
    <property type="entry name" value="RESPONSE_REGULATORY"/>
    <property type="match status" value="1"/>
</dbReference>
<reference evidence="5" key="1">
    <citation type="journal article" date="2019" name="Int. J. Syst. Evol. Microbiol.">
        <title>The Global Catalogue of Microorganisms (GCM) 10K type strain sequencing project: providing services to taxonomists for standard genome sequencing and annotation.</title>
        <authorList>
            <consortium name="The Broad Institute Genomics Platform"/>
            <consortium name="The Broad Institute Genome Sequencing Center for Infectious Disease"/>
            <person name="Wu L."/>
            <person name="Ma J."/>
        </authorList>
    </citation>
    <scope>NUCLEOTIDE SEQUENCE [LARGE SCALE GENOMIC DNA]</scope>
    <source>
        <strain evidence="5">KCTC 62784</strain>
    </source>
</reference>
<dbReference type="InterPro" id="IPR050706">
    <property type="entry name" value="Cyclic-di-GMP_PDE-like"/>
</dbReference>
<dbReference type="SMART" id="SM00448">
    <property type="entry name" value="REC"/>
    <property type="match status" value="1"/>
</dbReference>
<dbReference type="Pfam" id="PF00563">
    <property type="entry name" value="EAL"/>
    <property type="match status" value="1"/>
</dbReference>
<dbReference type="InterPro" id="IPR001633">
    <property type="entry name" value="EAL_dom"/>
</dbReference>
<proteinExistence type="predicted"/>
<dbReference type="SUPFAM" id="SSF52172">
    <property type="entry name" value="CheY-like"/>
    <property type="match status" value="1"/>
</dbReference>
<dbReference type="Gene3D" id="3.30.70.270">
    <property type="match status" value="1"/>
</dbReference>
<protein>
    <submittedName>
        <fullName evidence="4">EAL domain-containing protein</fullName>
    </submittedName>
</protein>
<feature type="domain" description="EAL" evidence="3">
    <location>
        <begin position="285"/>
        <end position="541"/>
    </location>
</feature>
<dbReference type="EMBL" id="JBHRSE010000002">
    <property type="protein sequence ID" value="MFC3022277.1"/>
    <property type="molecule type" value="Genomic_DNA"/>
</dbReference>
<dbReference type="InterPro" id="IPR001789">
    <property type="entry name" value="Sig_transdc_resp-reg_receiver"/>
</dbReference>
<evidence type="ECO:0000313" key="4">
    <source>
        <dbReference type="EMBL" id="MFC3022277.1"/>
    </source>
</evidence>
<dbReference type="CDD" id="cd01948">
    <property type="entry name" value="EAL"/>
    <property type="match status" value="1"/>
</dbReference>
<name>A0ABV7C2Q6_9VIBR</name>
<keyword evidence="1" id="KW-0597">Phosphoprotein</keyword>
<accession>A0ABV7C2Q6</accession>